<feature type="transmembrane region" description="Helical" evidence="5">
    <location>
        <begin position="147"/>
        <end position="166"/>
    </location>
</feature>
<dbReference type="OrthoDB" id="9990906at2759"/>
<comment type="subcellular location">
    <subcellularLocation>
        <location evidence="1">Membrane</location>
    </subcellularLocation>
</comment>
<feature type="transmembrane region" description="Helical" evidence="5">
    <location>
        <begin position="78"/>
        <end position="96"/>
    </location>
</feature>
<evidence type="ECO:0000256" key="4">
    <source>
        <dbReference type="ARBA" id="ARBA00023136"/>
    </source>
</evidence>
<protein>
    <recommendedName>
        <fullName evidence="6">G-protein coupled receptors family 1 profile domain-containing protein</fullName>
    </recommendedName>
</protein>
<evidence type="ECO:0000256" key="5">
    <source>
        <dbReference type="SAM" id="Phobius"/>
    </source>
</evidence>
<dbReference type="Gene3D" id="1.20.1070.10">
    <property type="entry name" value="Rhodopsin 7-helix transmembrane proteins"/>
    <property type="match status" value="1"/>
</dbReference>
<name>G0P0G5_CAEBE</name>
<keyword evidence="8" id="KW-1185">Reference proteome</keyword>
<reference evidence="8" key="1">
    <citation type="submission" date="2011-07" db="EMBL/GenBank/DDBJ databases">
        <authorList>
            <consortium name="Caenorhabditis brenneri Sequencing and Analysis Consortium"/>
            <person name="Wilson R.K."/>
        </authorList>
    </citation>
    <scope>NUCLEOTIDE SEQUENCE [LARGE SCALE GENOMIC DNA]</scope>
    <source>
        <strain evidence="8">PB2801</strain>
    </source>
</reference>
<dbReference type="OMA" id="WITEYIR"/>
<sequence length="292" mass="34049">MLTYAIEGELILFYQNLHLCYSQTTDYWLMMARWITEYIRNYARRCSTWFSLSITILRAVVIRYPMSSTINKLSRPGAAFIIIGCIIATIIPINFIDVLRLSVNLIEENYVCEEFGYYERYYMVGRSTMFETHFELVQVWYKIIDGITSKMIPCILFPLSTFFLVWELRKTDSRRQNLGTTSTSATNSSRSTSNLVLAQTIAFFTAELPLGIIFLFQSLYDEFDYYGIYEYLILFELFFSFIQSGTTMTHMIICVLMSTQYRMNALMVVRCGYPLKPKPKNVVVFLTASSHV</sequence>
<evidence type="ECO:0000259" key="6">
    <source>
        <dbReference type="PROSITE" id="PS50262"/>
    </source>
</evidence>
<dbReference type="HOGENOM" id="CLU_043715_1_0_1"/>
<feature type="transmembrane region" description="Helical" evidence="5">
    <location>
        <begin position="232"/>
        <end position="257"/>
    </location>
</feature>
<dbReference type="GO" id="GO:0008528">
    <property type="term" value="F:G protein-coupled peptide receptor activity"/>
    <property type="evidence" value="ECO:0007669"/>
    <property type="project" value="InterPro"/>
</dbReference>
<keyword evidence="3 5" id="KW-1133">Transmembrane helix</keyword>
<proteinExistence type="predicted"/>
<dbReference type="InterPro" id="IPR019427">
    <property type="entry name" value="7TM_GPCR_serpentine_rcpt_Srw"/>
</dbReference>
<dbReference type="AlphaFoldDB" id="G0P0G5"/>
<keyword evidence="4 5" id="KW-0472">Membrane</keyword>
<dbReference type="InterPro" id="IPR017452">
    <property type="entry name" value="GPCR_Rhodpsn_7TM"/>
</dbReference>
<dbReference type="Proteomes" id="UP000008068">
    <property type="component" value="Unassembled WGS sequence"/>
</dbReference>
<dbReference type="PANTHER" id="PTHR22751:SF288">
    <property type="entry name" value="G-PROTEIN COUPLED RECEPTORS FAMILY 1 PROFILE DOMAIN-CONTAINING PROTEIN"/>
    <property type="match status" value="1"/>
</dbReference>
<evidence type="ECO:0000256" key="1">
    <source>
        <dbReference type="ARBA" id="ARBA00004370"/>
    </source>
</evidence>
<keyword evidence="2 5" id="KW-0812">Transmembrane</keyword>
<feature type="transmembrane region" description="Helical" evidence="5">
    <location>
        <begin position="195"/>
        <end position="220"/>
    </location>
</feature>
<evidence type="ECO:0000256" key="2">
    <source>
        <dbReference type="ARBA" id="ARBA00022692"/>
    </source>
</evidence>
<dbReference type="STRING" id="135651.G0P0G5"/>
<feature type="domain" description="G-protein coupled receptors family 1 profile" evidence="6">
    <location>
        <begin position="1"/>
        <end position="254"/>
    </location>
</feature>
<dbReference type="InParanoid" id="G0P0G5"/>
<evidence type="ECO:0000313" key="8">
    <source>
        <dbReference type="Proteomes" id="UP000008068"/>
    </source>
</evidence>
<dbReference type="Pfam" id="PF10324">
    <property type="entry name" value="7TM_GPCR_Srw"/>
    <property type="match status" value="1"/>
</dbReference>
<accession>G0P0G5</accession>
<dbReference type="eggNOG" id="ENOG502TFE1">
    <property type="taxonomic scope" value="Eukaryota"/>
</dbReference>
<dbReference type="SUPFAM" id="SSF81321">
    <property type="entry name" value="Family A G protein-coupled receptor-like"/>
    <property type="match status" value="1"/>
</dbReference>
<dbReference type="EMBL" id="GL380000">
    <property type="protein sequence ID" value="EGT41763.1"/>
    <property type="molecule type" value="Genomic_DNA"/>
</dbReference>
<evidence type="ECO:0000256" key="3">
    <source>
        <dbReference type="ARBA" id="ARBA00022989"/>
    </source>
</evidence>
<evidence type="ECO:0000313" key="7">
    <source>
        <dbReference type="EMBL" id="EGT41763.1"/>
    </source>
</evidence>
<gene>
    <name evidence="7" type="ORF">CAEBREN_20840</name>
</gene>
<organism evidence="8">
    <name type="scientific">Caenorhabditis brenneri</name>
    <name type="common">Nematode worm</name>
    <dbReference type="NCBI Taxonomy" id="135651"/>
    <lineage>
        <taxon>Eukaryota</taxon>
        <taxon>Metazoa</taxon>
        <taxon>Ecdysozoa</taxon>
        <taxon>Nematoda</taxon>
        <taxon>Chromadorea</taxon>
        <taxon>Rhabditida</taxon>
        <taxon>Rhabditina</taxon>
        <taxon>Rhabditomorpha</taxon>
        <taxon>Rhabditoidea</taxon>
        <taxon>Rhabditidae</taxon>
        <taxon>Peloderinae</taxon>
        <taxon>Caenorhabditis</taxon>
    </lineage>
</organism>
<dbReference type="PANTHER" id="PTHR22751">
    <property type="entry name" value="G-PROTEIN COUPLED RECEPTOR-RELATED"/>
    <property type="match status" value="1"/>
</dbReference>
<dbReference type="GO" id="GO:0016020">
    <property type="term" value="C:membrane"/>
    <property type="evidence" value="ECO:0007669"/>
    <property type="project" value="UniProtKB-SubCell"/>
</dbReference>
<dbReference type="PROSITE" id="PS50262">
    <property type="entry name" value="G_PROTEIN_RECEP_F1_2"/>
    <property type="match status" value="1"/>
</dbReference>